<dbReference type="Proteomes" id="UP000299102">
    <property type="component" value="Unassembled WGS sequence"/>
</dbReference>
<protein>
    <submittedName>
        <fullName evidence="1">Uncharacterized protein</fullName>
    </submittedName>
</protein>
<dbReference type="Pfam" id="PF22586">
    <property type="entry name" value="ANCHR-like_BBOX"/>
    <property type="match status" value="1"/>
</dbReference>
<keyword evidence="2" id="KW-1185">Reference proteome</keyword>
<dbReference type="OrthoDB" id="5407799at2759"/>
<dbReference type="AlphaFoldDB" id="A0A4C1T4J2"/>
<reference evidence="1 2" key="1">
    <citation type="journal article" date="2019" name="Commun. Biol.">
        <title>The bagworm genome reveals a unique fibroin gene that provides high tensile strength.</title>
        <authorList>
            <person name="Kono N."/>
            <person name="Nakamura H."/>
            <person name="Ohtoshi R."/>
            <person name="Tomita M."/>
            <person name="Numata K."/>
            <person name="Arakawa K."/>
        </authorList>
    </citation>
    <scope>NUCLEOTIDE SEQUENCE [LARGE SCALE GENOMIC DNA]</scope>
</reference>
<organism evidence="1 2">
    <name type="scientific">Eumeta variegata</name>
    <name type="common">Bagworm moth</name>
    <name type="synonym">Eumeta japonica</name>
    <dbReference type="NCBI Taxonomy" id="151549"/>
    <lineage>
        <taxon>Eukaryota</taxon>
        <taxon>Metazoa</taxon>
        <taxon>Ecdysozoa</taxon>
        <taxon>Arthropoda</taxon>
        <taxon>Hexapoda</taxon>
        <taxon>Insecta</taxon>
        <taxon>Pterygota</taxon>
        <taxon>Neoptera</taxon>
        <taxon>Endopterygota</taxon>
        <taxon>Lepidoptera</taxon>
        <taxon>Glossata</taxon>
        <taxon>Ditrysia</taxon>
        <taxon>Tineoidea</taxon>
        <taxon>Psychidae</taxon>
        <taxon>Oiketicinae</taxon>
        <taxon>Eumeta</taxon>
    </lineage>
</organism>
<evidence type="ECO:0000313" key="2">
    <source>
        <dbReference type="Proteomes" id="UP000299102"/>
    </source>
</evidence>
<sequence length="173" mass="19395">MIVGSIYGRSWELDKRLETERKDTLSDIERRLKALRDEPISSDTAATIAGATSSPNTNTHADNMEAELSAGIPEPPPGVETEELPWCNICNEDAVFRCIGCDEFVSSSRYHHIAVQQSFNIFLPRQIAKFTNLAQFVLQSLKYLRLMLYLVIFFTNGDAVDRVDGVDIAKPNN</sequence>
<gene>
    <name evidence="1" type="ORF">EVAR_66256_1</name>
</gene>
<dbReference type="STRING" id="151549.A0A4C1T4J2"/>
<dbReference type="EMBL" id="BGZK01004442">
    <property type="protein sequence ID" value="GBP09024.1"/>
    <property type="molecule type" value="Genomic_DNA"/>
</dbReference>
<dbReference type="SUPFAM" id="SSF57845">
    <property type="entry name" value="B-box zinc-binding domain"/>
    <property type="match status" value="1"/>
</dbReference>
<evidence type="ECO:0000313" key="1">
    <source>
        <dbReference type="EMBL" id="GBP09024.1"/>
    </source>
</evidence>
<name>A0A4C1T4J2_EUMVA</name>
<comment type="caution">
    <text evidence="1">The sequence shown here is derived from an EMBL/GenBank/DDBJ whole genome shotgun (WGS) entry which is preliminary data.</text>
</comment>
<accession>A0A4C1T4J2</accession>
<proteinExistence type="predicted"/>